<dbReference type="GO" id="GO:0031032">
    <property type="term" value="P:actomyosin structure organization"/>
    <property type="evidence" value="ECO:0007669"/>
    <property type="project" value="TreeGrafter"/>
</dbReference>
<keyword evidence="1" id="KW-0597">Phosphoprotein</keyword>
<comment type="catalytic activity">
    <reaction evidence="2">
        <text>L-threonyl-[protein] + ATP = O-phospho-L-threonyl-[protein] + ADP + H(+)</text>
        <dbReference type="Rhea" id="RHEA:46608"/>
        <dbReference type="Rhea" id="RHEA-COMP:11060"/>
        <dbReference type="Rhea" id="RHEA-COMP:11605"/>
        <dbReference type="ChEBI" id="CHEBI:15378"/>
        <dbReference type="ChEBI" id="CHEBI:30013"/>
        <dbReference type="ChEBI" id="CHEBI:30616"/>
        <dbReference type="ChEBI" id="CHEBI:61977"/>
        <dbReference type="ChEBI" id="CHEBI:456216"/>
        <dbReference type="EC" id="2.7.11.1"/>
    </reaction>
</comment>
<keyword evidence="7" id="KW-1185">Reference proteome</keyword>
<comment type="catalytic activity">
    <reaction evidence="3">
        <text>L-seryl-[protein] + ATP = O-phospho-L-seryl-[protein] + ADP + H(+)</text>
        <dbReference type="Rhea" id="RHEA:17989"/>
        <dbReference type="Rhea" id="RHEA-COMP:9863"/>
        <dbReference type="Rhea" id="RHEA-COMP:11604"/>
        <dbReference type="ChEBI" id="CHEBI:15378"/>
        <dbReference type="ChEBI" id="CHEBI:29999"/>
        <dbReference type="ChEBI" id="CHEBI:30616"/>
        <dbReference type="ChEBI" id="CHEBI:83421"/>
        <dbReference type="ChEBI" id="CHEBI:456216"/>
        <dbReference type="EC" id="2.7.11.1"/>
    </reaction>
</comment>
<reference evidence="6" key="2">
    <citation type="submission" date="2017-10" db="EMBL/GenBank/DDBJ databases">
        <title>Ladona fulva Genome sequencing and assembly.</title>
        <authorList>
            <person name="Murali S."/>
            <person name="Richards S."/>
            <person name="Bandaranaike D."/>
            <person name="Bellair M."/>
            <person name="Blankenburg K."/>
            <person name="Chao H."/>
            <person name="Dinh H."/>
            <person name="Doddapaneni H."/>
            <person name="Dugan-Rocha S."/>
            <person name="Elkadiri S."/>
            <person name="Gnanaolivu R."/>
            <person name="Hernandez B."/>
            <person name="Skinner E."/>
            <person name="Javaid M."/>
            <person name="Lee S."/>
            <person name="Li M."/>
            <person name="Ming W."/>
            <person name="Munidasa M."/>
            <person name="Muniz J."/>
            <person name="Nguyen L."/>
            <person name="Hughes D."/>
            <person name="Osuji N."/>
            <person name="Pu L.-L."/>
            <person name="Puazo M."/>
            <person name="Qu C."/>
            <person name="Quiroz J."/>
            <person name="Raj R."/>
            <person name="Weissenberger G."/>
            <person name="Xin Y."/>
            <person name="Zou X."/>
            <person name="Han Y."/>
            <person name="Worley K."/>
            <person name="Muzny D."/>
            <person name="Gibbs R."/>
        </authorList>
    </citation>
    <scope>NUCLEOTIDE SEQUENCE</scope>
    <source>
        <strain evidence="6">Sampled in the wild</strain>
    </source>
</reference>
<dbReference type="EMBL" id="KZ309073">
    <property type="protein sequence ID" value="KAG8236768.1"/>
    <property type="molecule type" value="Genomic_DNA"/>
</dbReference>
<organism evidence="6 7">
    <name type="scientific">Ladona fulva</name>
    <name type="common">Scarce chaser dragonfly</name>
    <name type="synonym">Libellula fulva</name>
    <dbReference type="NCBI Taxonomy" id="123851"/>
    <lineage>
        <taxon>Eukaryota</taxon>
        <taxon>Metazoa</taxon>
        <taxon>Ecdysozoa</taxon>
        <taxon>Arthropoda</taxon>
        <taxon>Hexapoda</taxon>
        <taxon>Insecta</taxon>
        <taxon>Pterygota</taxon>
        <taxon>Palaeoptera</taxon>
        <taxon>Odonata</taxon>
        <taxon>Epiprocta</taxon>
        <taxon>Anisoptera</taxon>
        <taxon>Libelluloidea</taxon>
        <taxon>Libellulidae</taxon>
        <taxon>Ladona</taxon>
    </lineage>
</organism>
<evidence type="ECO:0000313" key="7">
    <source>
        <dbReference type="Proteomes" id="UP000792457"/>
    </source>
</evidence>
<dbReference type="GO" id="GO:0005856">
    <property type="term" value="C:cytoskeleton"/>
    <property type="evidence" value="ECO:0007669"/>
    <property type="project" value="TreeGrafter"/>
</dbReference>
<reference evidence="6" key="1">
    <citation type="submission" date="2013-04" db="EMBL/GenBank/DDBJ databases">
        <authorList>
            <person name="Qu J."/>
            <person name="Murali S.C."/>
            <person name="Bandaranaike D."/>
            <person name="Bellair M."/>
            <person name="Blankenburg K."/>
            <person name="Chao H."/>
            <person name="Dinh H."/>
            <person name="Doddapaneni H."/>
            <person name="Downs B."/>
            <person name="Dugan-Rocha S."/>
            <person name="Elkadiri S."/>
            <person name="Gnanaolivu R.D."/>
            <person name="Hernandez B."/>
            <person name="Javaid M."/>
            <person name="Jayaseelan J.C."/>
            <person name="Lee S."/>
            <person name="Li M."/>
            <person name="Ming W."/>
            <person name="Munidasa M."/>
            <person name="Muniz J."/>
            <person name="Nguyen L."/>
            <person name="Ongeri F."/>
            <person name="Osuji N."/>
            <person name="Pu L.-L."/>
            <person name="Puazo M."/>
            <person name="Qu C."/>
            <person name="Quiroz J."/>
            <person name="Raj R."/>
            <person name="Weissenberger G."/>
            <person name="Xin Y."/>
            <person name="Zou X."/>
            <person name="Han Y."/>
            <person name="Richards S."/>
            <person name="Worley K."/>
            <person name="Muzny D."/>
            <person name="Gibbs R."/>
        </authorList>
    </citation>
    <scope>NUCLEOTIDE SEQUENCE</scope>
    <source>
        <strain evidence="6">Sampled in the wild</strain>
    </source>
</reference>
<evidence type="ECO:0000256" key="2">
    <source>
        <dbReference type="ARBA" id="ARBA00047899"/>
    </source>
</evidence>
<evidence type="ECO:0000256" key="4">
    <source>
        <dbReference type="SAM" id="MobiDB-lite"/>
    </source>
</evidence>
<dbReference type="InterPro" id="IPR001180">
    <property type="entry name" value="CNH_dom"/>
</dbReference>
<evidence type="ECO:0000256" key="1">
    <source>
        <dbReference type="ARBA" id="ARBA00022553"/>
    </source>
</evidence>
<dbReference type="GO" id="GO:0004674">
    <property type="term" value="F:protein serine/threonine kinase activity"/>
    <property type="evidence" value="ECO:0007669"/>
    <property type="project" value="UniProtKB-EC"/>
</dbReference>
<dbReference type="InterPro" id="IPR050839">
    <property type="entry name" value="Rho-assoc_Ser/Thr_Kinase"/>
</dbReference>
<dbReference type="AlphaFoldDB" id="A0A8K0KM14"/>
<feature type="domain" description="CNH" evidence="5">
    <location>
        <begin position="1"/>
        <end position="171"/>
    </location>
</feature>
<comment type="caution">
    <text evidence="6">The sequence shown here is derived from an EMBL/GenBank/DDBJ whole genome shotgun (WGS) entry which is preliminary data.</text>
</comment>
<dbReference type="PANTHER" id="PTHR22988">
    <property type="entry name" value="MYOTONIC DYSTROPHY S/T KINASE-RELATED"/>
    <property type="match status" value="1"/>
</dbReference>
<name>A0A8K0KM14_LADFU</name>
<gene>
    <name evidence="6" type="ORF">J437_LFUL016882</name>
</gene>
<proteinExistence type="predicted"/>
<dbReference type="Pfam" id="PF00780">
    <property type="entry name" value="CNH"/>
    <property type="match status" value="1"/>
</dbReference>
<sequence length="274" mass="30882">MKWEAEKKAFLLCKEMETAEPCSCLHFAPHSVIVGCDKFFEIDLKDYSVEEFLDGSDPSLAYAVLGTHHLKSFPVAVLDISSSVTNPEYLLCFHEFAVFVDAYGRKTREEDVKWSHISFAFAFQKPYLFIFHFALVEVLRITSKSFTKLEKGSDKVVFPQQVMLELPNPQFLGTSISHGSIFLSTSSDIKYGELLKLEGNLACPGIEDESISTLDTYGIQSDAGDGHSTPDDQSEFSFTSSVVQSLEETDEDERANGYNCEYNRRVKFENNAKH</sequence>
<protein>
    <recommendedName>
        <fullName evidence="5">CNH domain-containing protein</fullName>
    </recommendedName>
</protein>
<accession>A0A8K0KM14</accession>
<dbReference type="OrthoDB" id="5919042at2759"/>
<feature type="compositionally biased region" description="Polar residues" evidence="4">
    <location>
        <begin position="235"/>
        <end position="246"/>
    </location>
</feature>
<feature type="region of interest" description="Disordered" evidence="4">
    <location>
        <begin position="217"/>
        <end position="257"/>
    </location>
</feature>
<dbReference type="Proteomes" id="UP000792457">
    <property type="component" value="Unassembled WGS sequence"/>
</dbReference>
<dbReference type="PANTHER" id="PTHR22988:SF71">
    <property type="entry name" value="CITRON RHO-INTERACTING KINASE"/>
    <property type="match status" value="1"/>
</dbReference>
<evidence type="ECO:0000313" key="6">
    <source>
        <dbReference type="EMBL" id="KAG8236768.1"/>
    </source>
</evidence>
<dbReference type="PROSITE" id="PS50219">
    <property type="entry name" value="CNH"/>
    <property type="match status" value="1"/>
</dbReference>
<dbReference type="GO" id="GO:0005737">
    <property type="term" value="C:cytoplasm"/>
    <property type="evidence" value="ECO:0007669"/>
    <property type="project" value="TreeGrafter"/>
</dbReference>
<evidence type="ECO:0000256" key="3">
    <source>
        <dbReference type="ARBA" id="ARBA00048679"/>
    </source>
</evidence>
<evidence type="ECO:0000259" key="5">
    <source>
        <dbReference type="PROSITE" id="PS50219"/>
    </source>
</evidence>